<dbReference type="STRING" id="27349.A0A0L6VCY8"/>
<comment type="caution">
    <text evidence="2">The sequence shown here is derived from an EMBL/GenBank/DDBJ whole genome shotgun (WGS) entry which is preliminary data.</text>
</comment>
<name>A0A0L6VCY8_9BASI</name>
<gene>
    <name evidence="2" type="ORF">VP01_1932g4</name>
</gene>
<dbReference type="Proteomes" id="UP000037035">
    <property type="component" value="Unassembled WGS sequence"/>
</dbReference>
<dbReference type="PANTHER" id="PTHR46564:SF1">
    <property type="entry name" value="TRANSPOSASE"/>
    <property type="match status" value="1"/>
</dbReference>
<keyword evidence="1" id="KW-0472">Membrane</keyword>
<reference evidence="2 3" key="1">
    <citation type="submission" date="2015-08" db="EMBL/GenBank/DDBJ databases">
        <title>Next Generation Sequencing and Analysis of the Genome of Puccinia sorghi L Schw, the Causal Agent of Maize Common Rust.</title>
        <authorList>
            <person name="Rochi L."/>
            <person name="Burguener G."/>
            <person name="Darino M."/>
            <person name="Turjanski A."/>
            <person name="Kreff E."/>
            <person name="Dieguez M.J."/>
            <person name="Sacco F."/>
        </authorList>
    </citation>
    <scope>NUCLEOTIDE SEQUENCE [LARGE SCALE GENOMIC DNA]</scope>
    <source>
        <strain evidence="2 3">RO10H11247</strain>
    </source>
</reference>
<organism evidence="2 3">
    <name type="scientific">Puccinia sorghi</name>
    <dbReference type="NCBI Taxonomy" id="27349"/>
    <lineage>
        <taxon>Eukaryota</taxon>
        <taxon>Fungi</taxon>
        <taxon>Dikarya</taxon>
        <taxon>Basidiomycota</taxon>
        <taxon>Pucciniomycotina</taxon>
        <taxon>Pucciniomycetes</taxon>
        <taxon>Pucciniales</taxon>
        <taxon>Pucciniaceae</taxon>
        <taxon>Puccinia</taxon>
    </lineage>
</organism>
<evidence type="ECO:0000313" key="2">
    <source>
        <dbReference type="EMBL" id="KNZ58422.1"/>
    </source>
</evidence>
<dbReference type="PANTHER" id="PTHR46564">
    <property type="entry name" value="TRANSPOSASE"/>
    <property type="match status" value="1"/>
</dbReference>
<keyword evidence="3" id="KW-1185">Reference proteome</keyword>
<dbReference type="EMBL" id="LAVV01006762">
    <property type="protein sequence ID" value="KNZ58422.1"/>
    <property type="molecule type" value="Genomic_DNA"/>
</dbReference>
<protein>
    <submittedName>
        <fullName evidence="2">Uncharacterized protein</fullName>
    </submittedName>
</protein>
<proteinExistence type="predicted"/>
<dbReference type="AlphaFoldDB" id="A0A0L6VCY8"/>
<evidence type="ECO:0000313" key="3">
    <source>
        <dbReference type="Proteomes" id="UP000037035"/>
    </source>
</evidence>
<dbReference type="VEuPathDB" id="FungiDB:VP01_1932g4"/>
<sequence length="206" mass="23346">MSLQNHSQAFIPRSLGGTVSRQSFTQWSRLYEETQRVVRDPEEYEVQGQGAMLSAEEQELLIELENLVQCLNILLKKPNTVNICKSLAAKYHFIAEMANMLAKFLVFTGTFHLSIFWFVCFLSEMIPFIPHMSLQSSCGNCCGIFPGQQLKSNLRQTQALFNNPDPSWTIHLTLHVVVSTTLLCKLYCHSGYDCSSIVQIAELTCE</sequence>
<evidence type="ECO:0000256" key="1">
    <source>
        <dbReference type="SAM" id="Phobius"/>
    </source>
</evidence>
<accession>A0A0L6VCY8</accession>
<keyword evidence="1" id="KW-1133">Transmembrane helix</keyword>
<feature type="transmembrane region" description="Helical" evidence="1">
    <location>
        <begin position="104"/>
        <end position="129"/>
    </location>
</feature>
<keyword evidence="1" id="KW-0812">Transmembrane</keyword>